<keyword evidence="2" id="KW-1185">Reference proteome</keyword>
<feature type="non-terminal residue" evidence="1">
    <location>
        <position position="229"/>
    </location>
</feature>
<dbReference type="EMBL" id="AGCA01000400">
    <property type="protein sequence ID" value="EGY28384.1"/>
    <property type="molecule type" value="Genomic_DNA"/>
</dbReference>
<sequence length="229" mass="26088">ASSGYYDVLIYSQPIFELEEIRYSSHGNYSNNGDWIPVYADDDIILPLRVDTSNEFNQAESVTVYLFDDSGQSLGEKEVPKSSGIHEIHFSPQDYFWEKQLYFKVIAKGQYGNLITENKSKFISVKAPDINDIGSMETTATASAVITSTGESDSMCQMSWLDTDDKHHFMVWPKTELNIPSNKKLITQLFISHKIINPTEDSRRVDYNDRDYWLTSSGVVGYEGTLARY</sequence>
<feature type="non-terminal residue" evidence="1">
    <location>
        <position position="1"/>
    </location>
</feature>
<evidence type="ECO:0000313" key="2">
    <source>
        <dbReference type="Proteomes" id="UP000004116"/>
    </source>
</evidence>
<reference evidence="1 2" key="1">
    <citation type="journal article" date="2012" name="Genome Res.">
        <title>Genomic basis of endosymbiont-conferred protection against an insect parasitoid.</title>
        <authorList>
            <person name="Hansen A.K."/>
            <person name="Vorburger C."/>
            <person name="Moran N.A."/>
        </authorList>
    </citation>
    <scope>NUCLEOTIDE SEQUENCE [LARGE SCALE GENOMIC DNA]</scope>
    <source>
        <strain evidence="2">R5.15</strain>
    </source>
</reference>
<accession>G2H0U6</accession>
<proteinExistence type="predicted"/>
<dbReference type="Proteomes" id="UP000004116">
    <property type="component" value="Unassembled WGS sequence"/>
</dbReference>
<organism evidence="1 2">
    <name type="scientific">Candidatus Regiella insecticola 5.15</name>
    <dbReference type="NCBI Taxonomy" id="1005043"/>
    <lineage>
        <taxon>Bacteria</taxon>
        <taxon>Pseudomonadati</taxon>
        <taxon>Pseudomonadota</taxon>
        <taxon>Gammaproteobacteria</taxon>
        <taxon>Enterobacterales</taxon>
        <taxon>Enterobacteriaceae</taxon>
        <taxon>aphid secondary symbionts</taxon>
        <taxon>Candidatus Regiella</taxon>
    </lineage>
</organism>
<gene>
    <name evidence="1" type="ORF">Rin_00016790</name>
</gene>
<comment type="caution">
    <text evidence="1">The sequence shown here is derived from an EMBL/GenBank/DDBJ whole genome shotgun (WGS) entry which is preliminary data.</text>
</comment>
<dbReference type="AlphaFoldDB" id="G2H0U6"/>
<protein>
    <submittedName>
        <fullName evidence="1">Uncharacterized protein</fullName>
    </submittedName>
</protein>
<evidence type="ECO:0000313" key="1">
    <source>
        <dbReference type="EMBL" id="EGY28384.1"/>
    </source>
</evidence>
<name>G2H0U6_9ENTR</name>